<protein>
    <recommendedName>
        <fullName evidence="1">FAS1 domain-containing protein</fullName>
    </recommendedName>
</protein>
<dbReference type="AlphaFoldDB" id="G9P8J2"/>
<dbReference type="Gene3D" id="2.30.180.10">
    <property type="entry name" value="FAS1 domain"/>
    <property type="match status" value="1"/>
</dbReference>
<gene>
    <name evidence="2" type="ORF">TRIATDRAFT_179978</name>
</gene>
<dbReference type="Pfam" id="PF02469">
    <property type="entry name" value="Fasciclin"/>
    <property type="match status" value="1"/>
</dbReference>
<feature type="non-terminal residue" evidence="2">
    <location>
        <position position="1"/>
    </location>
</feature>
<dbReference type="InterPro" id="IPR036378">
    <property type="entry name" value="FAS1_dom_sf"/>
</dbReference>
<dbReference type="PROSITE" id="PS50213">
    <property type="entry name" value="FAS1"/>
    <property type="match status" value="1"/>
</dbReference>
<comment type="caution">
    <text evidence="2">The sequence shown here is derived from an EMBL/GenBank/DDBJ whole genome shotgun (WGS) entry which is preliminary data.</text>
</comment>
<evidence type="ECO:0000313" key="2">
    <source>
        <dbReference type="EMBL" id="EHK41770.1"/>
    </source>
</evidence>
<evidence type="ECO:0000259" key="1">
    <source>
        <dbReference type="PROSITE" id="PS50213"/>
    </source>
</evidence>
<keyword evidence="3" id="KW-1185">Reference proteome</keyword>
<accession>G9P8J2</accession>
<dbReference type="PANTHER" id="PTHR10900:SF77">
    <property type="entry name" value="FI19380P1"/>
    <property type="match status" value="1"/>
</dbReference>
<dbReference type="InterPro" id="IPR050904">
    <property type="entry name" value="Adhesion/Biosynth-related"/>
</dbReference>
<dbReference type="STRING" id="452589.G9P8J2"/>
<dbReference type="SMART" id="SM00554">
    <property type="entry name" value="FAS1"/>
    <property type="match status" value="1"/>
</dbReference>
<dbReference type="EMBL" id="ABDG02000027">
    <property type="protein sequence ID" value="EHK41770.1"/>
    <property type="molecule type" value="Genomic_DNA"/>
</dbReference>
<evidence type="ECO:0000313" key="3">
    <source>
        <dbReference type="Proteomes" id="UP000005426"/>
    </source>
</evidence>
<dbReference type="PANTHER" id="PTHR10900">
    <property type="entry name" value="PERIOSTIN-RELATED"/>
    <property type="match status" value="1"/>
</dbReference>
<dbReference type="eggNOG" id="ENOG502SNJ2">
    <property type="taxonomic scope" value="Eukaryota"/>
</dbReference>
<feature type="non-terminal residue" evidence="2">
    <location>
        <position position="214"/>
    </location>
</feature>
<dbReference type="SUPFAM" id="SSF82153">
    <property type="entry name" value="FAS1 domain"/>
    <property type="match status" value="1"/>
</dbReference>
<sequence>VFLSLLGGLASADIVDRDPLEYFPSPPGTYAPPKDPSIRTLLDVVKSRDDLSILAEVLSECAGFIEAFDAAASWSYTFFAPSNTAFKNTGAYYSTFAATPKGKWWLGNLLQHHYVPNSKLMVKNINTTYTRFQTGTFLFVGAQVVDGTLVLNKVSTVTEADIPATNVRQSFMEGIIHIIDHLLDPSAQVFEIDLAKTSQGFIPGSCSNPALPYC</sequence>
<dbReference type="InterPro" id="IPR000782">
    <property type="entry name" value="FAS1_domain"/>
</dbReference>
<feature type="domain" description="FAS1" evidence="1">
    <location>
        <begin position="38"/>
        <end position="183"/>
    </location>
</feature>
<dbReference type="HOGENOM" id="CLU_103814_0_0_1"/>
<dbReference type="Proteomes" id="UP000005426">
    <property type="component" value="Unassembled WGS sequence"/>
</dbReference>
<proteinExistence type="predicted"/>
<dbReference type="OrthoDB" id="286301at2759"/>
<organism evidence="2 3">
    <name type="scientific">Hypocrea atroviridis (strain ATCC 20476 / IMI 206040)</name>
    <name type="common">Trichoderma atroviride</name>
    <dbReference type="NCBI Taxonomy" id="452589"/>
    <lineage>
        <taxon>Eukaryota</taxon>
        <taxon>Fungi</taxon>
        <taxon>Dikarya</taxon>
        <taxon>Ascomycota</taxon>
        <taxon>Pezizomycotina</taxon>
        <taxon>Sordariomycetes</taxon>
        <taxon>Hypocreomycetidae</taxon>
        <taxon>Hypocreales</taxon>
        <taxon>Hypocreaceae</taxon>
        <taxon>Trichoderma</taxon>
    </lineage>
</organism>
<reference evidence="2 3" key="1">
    <citation type="journal article" date="2011" name="Genome Biol.">
        <title>Comparative genome sequence analysis underscores mycoparasitism as the ancestral life style of Trichoderma.</title>
        <authorList>
            <person name="Kubicek C.P."/>
            <person name="Herrera-Estrella A."/>
            <person name="Seidl-Seiboth V."/>
            <person name="Martinez D.A."/>
            <person name="Druzhinina I.S."/>
            <person name="Thon M."/>
            <person name="Zeilinger S."/>
            <person name="Casas-Flores S."/>
            <person name="Horwitz B.A."/>
            <person name="Mukherjee P.K."/>
            <person name="Mukherjee M."/>
            <person name="Kredics L."/>
            <person name="Alcaraz L.D."/>
            <person name="Aerts A."/>
            <person name="Antal Z."/>
            <person name="Atanasova L."/>
            <person name="Cervantes-Badillo M.G."/>
            <person name="Challacombe J."/>
            <person name="Chertkov O."/>
            <person name="McCluskey K."/>
            <person name="Coulpier F."/>
            <person name="Deshpande N."/>
            <person name="von Doehren H."/>
            <person name="Ebbole D.J."/>
            <person name="Esquivel-Naranjo E.U."/>
            <person name="Fekete E."/>
            <person name="Flipphi M."/>
            <person name="Glaser F."/>
            <person name="Gomez-Rodriguez E.Y."/>
            <person name="Gruber S."/>
            <person name="Han C."/>
            <person name="Henrissat B."/>
            <person name="Hermosa R."/>
            <person name="Hernandez-Onate M."/>
            <person name="Karaffa L."/>
            <person name="Kosti I."/>
            <person name="Le Crom S."/>
            <person name="Lindquist E."/>
            <person name="Lucas S."/>
            <person name="Luebeck M."/>
            <person name="Luebeck P.S."/>
            <person name="Margeot A."/>
            <person name="Metz B."/>
            <person name="Misra M."/>
            <person name="Nevalainen H."/>
            <person name="Omann M."/>
            <person name="Packer N."/>
            <person name="Perrone G."/>
            <person name="Uresti-Rivera E.E."/>
            <person name="Salamov A."/>
            <person name="Schmoll M."/>
            <person name="Seiboth B."/>
            <person name="Shapiro H."/>
            <person name="Sukno S."/>
            <person name="Tamayo-Ramos J.A."/>
            <person name="Tisch D."/>
            <person name="Wiest A."/>
            <person name="Wilkinson H.H."/>
            <person name="Zhang M."/>
            <person name="Coutinho P.M."/>
            <person name="Kenerley C.M."/>
            <person name="Monte E."/>
            <person name="Baker S.E."/>
            <person name="Grigoriev I.V."/>
        </authorList>
    </citation>
    <scope>NUCLEOTIDE SEQUENCE [LARGE SCALE GENOMIC DNA]</scope>
    <source>
        <strain evidence="3">ATCC 20476 / IMI 206040</strain>
    </source>
</reference>
<dbReference type="OMA" id="WWLGNTI"/>
<name>G9P8J2_HYPAI</name>